<evidence type="ECO:0000256" key="6">
    <source>
        <dbReference type="SAM" id="MobiDB-lite"/>
    </source>
</evidence>
<dbReference type="GO" id="GO:0000978">
    <property type="term" value="F:RNA polymerase II cis-regulatory region sequence-specific DNA binding"/>
    <property type="evidence" value="ECO:0007669"/>
    <property type="project" value="TreeGrafter"/>
</dbReference>
<dbReference type="Proteomes" id="UP001356427">
    <property type="component" value="Unassembled WGS sequence"/>
</dbReference>
<dbReference type="InterPro" id="IPR009057">
    <property type="entry name" value="Homeodomain-like_sf"/>
</dbReference>
<evidence type="ECO:0000256" key="1">
    <source>
        <dbReference type="ARBA" id="ARBA00023125"/>
    </source>
</evidence>
<feature type="region of interest" description="Disordered" evidence="6">
    <location>
        <begin position="188"/>
        <end position="217"/>
    </location>
</feature>
<sequence>MADWKVPVSYNPSYHAFAYGLMYQAGAEQNHPNFSSWAEATYNSGVSGSYYSQAQHHQSPPWSPEQNNAGTSNGHYPGSMVYLGDPHSHTQSGRLFISHNRAQHDPRTKETERPSSDTQSDSETHTSPDSLSSGNGREEYNPQANPATWVRKELDEETDSGSPNSSEHVSSSHPEELTSLQVMGSEDCTLQSLPPSPPEKADKNTPKQKARTAFSTGQMDALTHRFNMQKYLTPAEMKTLAGLTGLTYKQVKTWFQNRRMKLKRHQKDDSWVLPGYPNPGYPNMPQRPQFQGEPQAQIQDHTNAQQFREAMLRKSPQQNLPYYAGGYPRPSSSPPQPPARPPGNWPLPPAVTHYEYPNGYSTARGYSTGSVNHNTSINSDDGNAISPMRMTMMHNSSQ</sequence>
<comment type="subcellular location">
    <subcellularLocation>
        <location evidence="4 5">Nucleus</location>
    </subcellularLocation>
</comment>
<feature type="DNA-binding region" description="Homeobox" evidence="4">
    <location>
        <begin position="207"/>
        <end position="266"/>
    </location>
</feature>
<evidence type="ECO:0000259" key="7">
    <source>
        <dbReference type="PROSITE" id="PS50071"/>
    </source>
</evidence>
<evidence type="ECO:0000256" key="5">
    <source>
        <dbReference type="RuleBase" id="RU000682"/>
    </source>
</evidence>
<feature type="domain" description="Homeobox" evidence="7">
    <location>
        <begin position="205"/>
        <end position="265"/>
    </location>
</feature>
<feature type="compositionally biased region" description="Pro residues" evidence="6">
    <location>
        <begin position="331"/>
        <end position="346"/>
    </location>
</feature>
<keyword evidence="2 4" id="KW-0371">Homeobox</keyword>
<evidence type="ECO:0000256" key="4">
    <source>
        <dbReference type="PROSITE-ProRule" id="PRU00108"/>
    </source>
</evidence>
<dbReference type="InterPro" id="IPR017970">
    <property type="entry name" value="Homeobox_CS"/>
</dbReference>
<feature type="region of interest" description="Disordered" evidence="6">
    <location>
        <begin position="367"/>
        <end position="386"/>
    </location>
</feature>
<evidence type="ECO:0000313" key="9">
    <source>
        <dbReference type="Proteomes" id="UP001356427"/>
    </source>
</evidence>
<dbReference type="SMART" id="SM00389">
    <property type="entry name" value="HOX"/>
    <property type="match status" value="1"/>
</dbReference>
<feature type="region of interest" description="Disordered" evidence="6">
    <location>
        <begin position="318"/>
        <end position="346"/>
    </location>
</feature>
<keyword evidence="3 4" id="KW-0539">Nucleus</keyword>
<name>A0AAN8KVU8_9TELE</name>
<dbReference type="EMBL" id="JAGTTL010000028">
    <property type="protein sequence ID" value="KAK6299747.1"/>
    <property type="molecule type" value="Genomic_DNA"/>
</dbReference>
<dbReference type="Pfam" id="PF00046">
    <property type="entry name" value="Homeodomain"/>
    <property type="match status" value="1"/>
</dbReference>
<proteinExistence type="predicted"/>
<dbReference type="GO" id="GO:0000981">
    <property type="term" value="F:DNA-binding transcription factor activity, RNA polymerase II-specific"/>
    <property type="evidence" value="ECO:0007669"/>
    <property type="project" value="InterPro"/>
</dbReference>
<feature type="compositionally biased region" description="Polar residues" evidence="6">
    <location>
        <begin position="50"/>
        <end position="74"/>
    </location>
</feature>
<feature type="compositionally biased region" description="Low complexity" evidence="6">
    <location>
        <begin position="321"/>
        <end position="330"/>
    </location>
</feature>
<dbReference type="AlphaFoldDB" id="A0AAN8KVU8"/>
<dbReference type="PANTHER" id="PTHR24327">
    <property type="entry name" value="HOMEOBOX PROTEIN"/>
    <property type="match status" value="1"/>
</dbReference>
<evidence type="ECO:0000256" key="3">
    <source>
        <dbReference type="ARBA" id="ARBA00023242"/>
    </source>
</evidence>
<feature type="compositionally biased region" description="Polar residues" evidence="6">
    <location>
        <begin position="116"/>
        <end position="135"/>
    </location>
</feature>
<evidence type="ECO:0000256" key="2">
    <source>
        <dbReference type="ARBA" id="ARBA00023155"/>
    </source>
</evidence>
<organism evidence="8 9">
    <name type="scientific">Coregonus suidteri</name>
    <dbReference type="NCBI Taxonomy" id="861788"/>
    <lineage>
        <taxon>Eukaryota</taxon>
        <taxon>Metazoa</taxon>
        <taxon>Chordata</taxon>
        <taxon>Craniata</taxon>
        <taxon>Vertebrata</taxon>
        <taxon>Euteleostomi</taxon>
        <taxon>Actinopterygii</taxon>
        <taxon>Neopterygii</taxon>
        <taxon>Teleostei</taxon>
        <taxon>Protacanthopterygii</taxon>
        <taxon>Salmoniformes</taxon>
        <taxon>Salmonidae</taxon>
        <taxon>Coregoninae</taxon>
        <taxon>Coregonus</taxon>
    </lineage>
</organism>
<feature type="region of interest" description="Disordered" evidence="6">
    <location>
        <begin position="269"/>
        <end position="300"/>
    </location>
</feature>
<gene>
    <name evidence="8" type="ORF">J4Q44_G00297800</name>
</gene>
<protein>
    <recommendedName>
        <fullName evidence="7">Homeobox domain-containing protein</fullName>
    </recommendedName>
</protein>
<dbReference type="InterPro" id="IPR050460">
    <property type="entry name" value="Distal-less_Homeobox_TF"/>
</dbReference>
<evidence type="ECO:0000313" key="8">
    <source>
        <dbReference type="EMBL" id="KAK6299747.1"/>
    </source>
</evidence>
<reference evidence="8 9" key="1">
    <citation type="submission" date="2021-04" db="EMBL/GenBank/DDBJ databases">
        <authorList>
            <person name="De Guttry C."/>
            <person name="Zahm M."/>
            <person name="Klopp C."/>
            <person name="Cabau C."/>
            <person name="Louis A."/>
            <person name="Berthelot C."/>
            <person name="Parey E."/>
            <person name="Roest Crollius H."/>
            <person name="Montfort J."/>
            <person name="Robinson-Rechavi M."/>
            <person name="Bucao C."/>
            <person name="Bouchez O."/>
            <person name="Gislard M."/>
            <person name="Lluch J."/>
            <person name="Milhes M."/>
            <person name="Lampietro C."/>
            <person name="Lopez Roques C."/>
            <person name="Donnadieu C."/>
            <person name="Braasch I."/>
            <person name="Desvignes T."/>
            <person name="Postlethwait J."/>
            <person name="Bobe J."/>
            <person name="Wedekind C."/>
            <person name="Guiguen Y."/>
        </authorList>
    </citation>
    <scope>NUCLEOTIDE SEQUENCE [LARGE SCALE GENOMIC DNA]</scope>
    <source>
        <strain evidence="8">Cs_M1</strain>
        <tissue evidence="8">Blood</tissue>
    </source>
</reference>
<feature type="compositionally biased region" description="Polar residues" evidence="6">
    <location>
        <begin position="367"/>
        <end position="381"/>
    </location>
</feature>
<feature type="compositionally biased region" description="Basic and acidic residues" evidence="6">
    <location>
        <begin position="102"/>
        <end position="115"/>
    </location>
</feature>
<feature type="compositionally biased region" description="Polar residues" evidence="6">
    <location>
        <begin position="286"/>
        <end position="300"/>
    </location>
</feature>
<keyword evidence="1 4" id="KW-0238">DNA-binding</keyword>
<dbReference type="SUPFAM" id="SSF46689">
    <property type="entry name" value="Homeodomain-like"/>
    <property type="match status" value="1"/>
</dbReference>
<feature type="compositionally biased region" description="Low complexity" evidence="6">
    <location>
        <begin position="160"/>
        <end position="172"/>
    </location>
</feature>
<accession>A0AAN8KVU8</accession>
<comment type="caution">
    <text evidence="8">The sequence shown here is derived from an EMBL/GenBank/DDBJ whole genome shotgun (WGS) entry which is preliminary data.</text>
</comment>
<dbReference type="PROSITE" id="PS50071">
    <property type="entry name" value="HOMEOBOX_2"/>
    <property type="match status" value="1"/>
</dbReference>
<dbReference type="PANTHER" id="PTHR24327:SF88">
    <property type="entry name" value="NANOG"/>
    <property type="match status" value="1"/>
</dbReference>
<dbReference type="InterPro" id="IPR001356">
    <property type="entry name" value="HD"/>
</dbReference>
<dbReference type="CDD" id="cd00086">
    <property type="entry name" value="homeodomain"/>
    <property type="match status" value="1"/>
</dbReference>
<dbReference type="Gene3D" id="1.10.10.60">
    <property type="entry name" value="Homeodomain-like"/>
    <property type="match status" value="1"/>
</dbReference>
<keyword evidence="9" id="KW-1185">Reference proteome</keyword>
<feature type="region of interest" description="Disordered" evidence="6">
    <location>
        <begin position="50"/>
        <end position="176"/>
    </location>
</feature>
<dbReference type="GO" id="GO:0005634">
    <property type="term" value="C:nucleus"/>
    <property type="evidence" value="ECO:0007669"/>
    <property type="project" value="UniProtKB-SubCell"/>
</dbReference>
<dbReference type="PROSITE" id="PS00027">
    <property type="entry name" value="HOMEOBOX_1"/>
    <property type="match status" value="1"/>
</dbReference>